<dbReference type="STRING" id="47866.GA0074694_1511"/>
<feature type="region of interest" description="Disordered" evidence="1">
    <location>
        <begin position="28"/>
        <end position="47"/>
    </location>
</feature>
<proteinExistence type="predicted"/>
<feature type="region of interest" description="Disordered" evidence="1">
    <location>
        <begin position="343"/>
        <end position="367"/>
    </location>
</feature>
<evidence type="ECO:0000313" key="3">
    <source>
        <dbReference type="Proteomes" id="UP000198906"/>
    </source>
</evidence>
<name>A0A1C6RG49_9ACTN</name>
<keyword evidence="3" id="KW-1185">Reference proteome</keyword>
<evidence type="ECO:0000256" key="1">
    <source>
        <dbReference type="SAM" id="MobiDB-lite"/>
    </source>
</evidence>
<dbReference type="SUPFAM" id="SSF110296">
    <property type="entry name" value="Oligoxyloglucan reducing end-specific cellobiohydrolase"/>
    <property type="match status" value="1"/>
</dbReference>
<evidence type="ECO:0000313" key="2">
    <source>
        <dbReference type="EMBL" id="SCL16147.1"/>
    </source>
</evidence>
<protein>
    <recommendedName>
        <fullName evidence="4">BNR/Asp-box repeat-containing protein</fullName>
    </recommendedName>
</protein>
<dbReference type="InterPro" id="IPR015943">
    <property type="entry name" value="WD40/YVTN_repeat-like_dom_sf"/>
</dbReference>
<feature type="compositionally biased region" description="Polar residues" evidence="1">
    <location>
        <begin position="358"/>
        <end position="367"/>
    </location>
</feature>
<reference evidence="3" key="1">
    <citation type="submission" date="2016-06" db="EMBL/GenBank/DDBJ databases">
        <authorList>
            <person name="Varghese N."/>
        </authorList>
    </citation>
    <scope>NUCLEOTIDE SEQUENCE [LARGE SCALE GENOMIC DNA]</scope>
    <source>
        <strain evidence="3">DSM 46123</strain>
    </source>
</reference>
<dbReference type="EMBL" id="FMHU01000001">
    <property type="protein sequence ID" value="SCL16147.1"/>
    <property type="molecule type" value="Genomic_DNA"/>
</dbReference>
<dbReference type="Gene3D" id="2.130.10.10">
    <property type="entry name" value="YVTN repeat-like/Quinoprotein amine dehydrogenase"/>
    <property type="match status" value="1"/>
</dbReference>
<gene>
    <name evidence="2" type="ORF">GA0074694_1511</name>
</gene>
<organism evidence="2 3">
    <name type="scientific">Micromonospora inyonensis</name>
    <dbReference type="NCBI Taxonomy" id="47866"/>
    <lineage>
        <taxon>Bacteria</taxon>
        <taxon>Bacillati</taxon>
        <taxon>Actinomycetota</taxon>
        <taxon>Actinomycetes</taxon>
        <taxon>Micromonosporales</taxon>
        <taxon>Micromonosporaceae</taxon>
        <taxon>Micromonospora</taxon>
    </lineage>
</organism>
<dbReference type="PROSITE" id="PS51257">
    <property type="entry name" value="PROKAR_LIPOPROTEIN"/>
    <property type="match status" value="1"/>
</dbReference>
<dbReference type="Proteomes" id="UP000198906">
    <property type="component" value="Unassembled WGS sequence"/>
</dbReference>
<sequence length="367" mass="39215">MLGRSSRSLVTLLVVPVLTACSIGDVRRRPPVAPTPSAPATTAPGPLPASFDEVRRVRVAVSERYDRPYVEFADARDGYALFAVCDGKPAAPACPALLYGTADGGRSWRKLRHPRPSAANQQLYTAPGLLVLLSEPHGWYTSTDGGATFTHSRSTPPLWVGAQGRFQIVESTGKVAEWDGRRLRPLAKQPDVPGINTVASRDDRIVVAGVHDGRPVAAVSPDGGRRWWRLAVSPPDGEVGVLRAVIDATGTAWLVGERPDRTSFPALWREGGPGWELVQPEDRPERIRSVVPVGGGMVVVTGPDGAGMVAGGRYHRMNWPLTAEHHLMVLADGTLCAVGRTTSSWPASPSARRVGPGSLSSTADRYV</sequence>
<dbReference type="AlphaFoldDB" id="A0A1C6RG49"/>
<evidence type="ECO:0008006" key="4">
    <source>
        <dbReference type="Google" id="ProtNLM"/>
    </source>
</evidence>
<accession>A0A1C6RG49</accession>